<evidence type="ECO:0000313" key="4">
    <source>
        <dbReference type="EMBL" id="CAG2228716.1"/>
    </source>
</evidence>
<evidence type="ECO:0000256" key="2">
    <source>
        <dbReference type="ARBA" id="ARBA00023043"/>
    </source>
</evidence>
<protein>
    <submittedName>
        <fullName evidence="4">Uncharacterized protein</fullName>
    </submittedName>
</protein>
<keyword evidence="2 3" id="KW-0040">ANK repeat</keyword>
<dbReference type="InterPro" id="IPR002110">
    <property type="entry name" value="Ankyrin_rpt"/>
</dbReference>
<keyword evidence="5" id="KW-1185">Reference proteome</keyword>
<evidence type="ECO:0000313" key="5">
    <source>
        <dbReference type="Proteomes" id="UP000683360"/>
    </source>
</evidence>
<organism evidence="4 5">
    <name type="scientific">Mytilus edulis</name>
    <name type="common">Blue mussel</name>
    <dbReference type="NCBI Taxonomy" id="6550"/>
    <lineage>
        <taxon>Eukaryota</taxon>
        <taxon>Metazoa</taxon>
        <taxon>Spiralia</taxon>
        <taxon>Lophotrochozoa</taxon>
        <taxon>Mollusca</taxon>
        <taxon>Bivalvia</taxon>
        <taxon>Autobranchia</taxon>
        <taxon>Pteriomorphia</taxon>
        <taxon>Mytilida</taxon>
        <taxon>Mytiloidea</taxon>
        <taxon>Mytilidae</taxon>
        <taxon>Mytilinae</taxon>
        <taxon>Mytilus</taxon>
    </lineage>
</organism>
<dbReference type="Pfam" id="PF12796">
    <property type="entry name" value="Ank_2"/>
    <property type="match status" value="1"/>
</dbReference>
<feature type="repeat" description="ANK" evidence="3">
    <location>
        <begin position="46"/>
        <end position="78"/>
    </location>
</feature>
<feature type="repeat" description="ANK" evidence="3">
    <location>
        <begin position="79"/>
        <end position="111"/>
    </location>
</feature>
<dbReference type="PANTHER" id="PTHR24171:SF9">
    <property type="entry name" value="ANKYRIN REPEAT DOMAIN-CONTAINING PROTEIN 39"/>
    <property type="match status" value="1"/>
</dbReference>
<dbReference type="Gene3D" id="2.60.220.30">
    <property type="match status" value="1"/>
</dbReference>
<reference evidence="4" key="1">
    <citation type="submission" date="2021-03" db="EMBL/GenBank/DDBJ databases">
        <authorList>
            <person name="Bekaert M."/>
        </authorList>
    </citation>
    <scope>NUCLEOTIDE SEQUENCE</scope>
</reference>
<comment type="caution">
    <text evidence="4">The sequence shown here is derived from an EMBL/GenBank/DDBJ whole genome shotgun (WGS) entry which is preliminary data.</text>
</comment>
<feature type="repeat" description="ANK" evidence="3">
    <location>
        <begin position="13"/>
        <end position="45"/>
    </location>
</feature>
<evidence type="ECO:0000256" key="1">
    <source>
        <dbReference type="ARBA" id="ARBA00022737"/>
    </source>
</evidence>
<dbReference type="PROSITE" id="PS50088">
    <property type="entry name" value="ANK_REPEAT"/>
    <property type="match status" value="3"/>
</dbReference>
<sequence>MMENETVLQQLNIGRQPLHFAASIGNTDTIANLVGRGADVNCTDENGDTPLHLAVSRGHDHVAALLIALGANLEAENKEGYKPLYIAVMDRSPRMVEILLRFGIDPCVVNWDWATNSNGSKEHQILEAFDRQCQLIPGFRNGFVSKAIVSVHPHQACNCKSVEIEVDTTKISRPFVLQLYKMQLEFSNTQYHLQTSEQYFSDVYELRAWDCKEKEIQLKVQVNSIMRPNRQLKFVPLENCFGRIDDSENTFVNTEDLQTTVSLILKIQDGVYNKFVLVSEEKIEKIKISNSDTTFQPNVMPGAKVYIPMNALRQDTIVSFQVINTRELSDEVLKGRIFSDILVINTFQNIQLQKDVTITLPLHSKTECDDLVVLASNKVRPECVADWWKLTEPTDIPSTGFLSFDTDRYPLFVVVSRSSLSSESSFSDIHETLCNVLEYKRKIVIMILTKEVPETGGDLYIVVHCVLHEQSYNTQKLWEEKGYNLIGVSDQLLCVMNTKFQISLSGNIVEIFHTKNMELLFQLCKENYRIFNVTIANKECKPGGTIKVLLATARQHVGDVNGEDATCISCRSNSPKTKRMDEFTSVLSCHLSFNTEALEVEEQTSIDTSSQKAKLRKIFDGFRLVYNRPRNKIVPMV</sequence>
<proteinExistence type="predicted"/>
<accession>A0A8S3TB97</accession>
<dbReference type="PROSITE" id="PS50297">
    <property type="entry name" value="ANK_REP_REGION"/>
    <property type="match status" value="3"/>
</dbReference>
<keyword evidence="1" id="KW-0677">Repeat</keyword>
<dbReference type="AlphaFoldDB" id="A0A8S3TB97"/>
<dbReference type="Gene3D" id="1.25.40.20">
    <property type="entry name" value="Ankyrin repeat-containing domain"/>
    <property type="match status" value="1"/>
</dbReference>
<evidence type="ECO:0000256" key="3">
    <source>
        <dbReference type="PROSITE-ProRule" id="PRU00023"/>
    </source>
</evidence>
<name>A0A8S3TB97_MYTED</name>
<dbReference type="PANTHER" id="PTHR24171">
    <property type="entry name" value="ANKYRIN REPEAT DOMAIN-CONTAINING PROTEIN 39-RELATED"/>
    <property type="match status" value="1"/>
</dbReference>
<dbReference type="Proteomes" id="UP000683360">
    <property type="component" value="Unassembled WGS sequence"/>
</dbReference>
<dbReference type="SUPFAM" id="SSF48403">
    <property type="entry name" value="Ankyrin repeat"/>
    <property type="match status" value="1"/>
</dbReference>
<dbReference type="EMBL" id="CAJPWZ010002000">
    <property type="protein sequence ID" value="CAG2228716.1"/>
    <property type="molecule type" value="Genomic_DNA"/>
</dbReference>
<dbReference type="SMART" id="SM00248">
    <property type="entry name" value="ANK"/>
    <property type="match status" value="3"/>
</dbReference>
<dbReference type="InterPro" id="IPR036770">
    <property type="entry name" value="Ankyrin_rpt-contain_sf"/>
</dbReference>
<gene>
    <name evidence="4" type="ORF">MEDL_41639</name>
</gene>
<dbReference type="OrthoDB" id="6099094at2759"/>